<dbReference type="Pfam" id="PF01063">
    <property type="entry name" value="Aminotran_4"/>
    <property type="match status" value="1"/>
</dbReference>
<sequence>MLGLSTRAFARRGLSSSAALASDALAPLDPSRMTVTRNPAPKAPPDNAALKGMFGKIFSDHMFVCDHVAGEGWGAPAIVPHGPLALSPAAMTLHYALQCFEGMKAYRGGDGVVRLFRPDLNAARMTSSLERLRMPTFEAVAFVECLKALLREDAGWVPEGDGHSAYLRPTAIATDPFLGVGEPSETKLFCILSPVGPYYANGFDPIAVYADSSNVRAWPGGAGNTKIGGNYAPSIKPARDAADATGGAAQQVLYLFGDDHRVTEVGAMNVFVLWETPYGTRELVTAPLDYGDILPGVTRRSVIELARAEGAVEVAERPFTMREVKRAADEGRLLEVFGAGTAAVICPINRIFYEGDAIDVPTGADIGPVAQSFWQKLSDIHYGRVDSPWAVPVDDL</sequence>
<dbReference type="InterPro" id="IPR001544">
    <property type="entry name" value="Aminotrans_IV"/>
</dbReference>
<dbReference type="EC" id="2.6.1.42" evidence="10"/>
<evidence type="ECO:0000256" key="4">
    <source>
        <dbReference type="ARBA" id="ARBA00022605"/>
    </source>
</evidence>
<evidence type="ECO:0000256" key="2">
    <source>
        <dbReference type="ARBA" id="ARBA00009320"/>
    </source>
</evidence>
<dbReference type="InterPro" id="IPR018300">
    <property type="entry name" value="Aminotrans_IV_CS"/>
</dbReference>
<evidence type="ECO:0000256" key="10">
    <source>
        <dbReference type="RuleBase" id="RU004517"/>
    </source>
</evidence>
<keyword evidence="4 10" id="KW-0028">Amino-acid biosynthesis</keyword>
<dbReference type="PANTHER" id="PTHR11825">
    <property type="entry name" value="SUBGROUP IIII AMINOTRANSFERASE"/>
    <property type="match status" value="1"/>
</dbReference>
<organism evidence="11 12">
    <name type="scientific">Aureococcus anophagefferens</name>
    <name type="common">Harmful bloom alga</name>
    <dbReference type="NCBI Taxonomy" id="44056"/>
    <lineage>
        <taxon>Eukaryota</taxon>
        <taxon>Sar</taxon>
        <taxon>Stramenopiles</taxon>
        <taxon>Ochrophyta</taxon>
        <taxon>Pelagophyceae</taxon>
        <taxon>Pelagomonadales</taxon>
        <taxon>Pelagomonadaceae</taxon>
        <taxon>Aureococcus</taxon>
    </lineage>
</organism>
<keyword evidence="12" id="KW-1185">Reference proteome</keyword>
<protein>
    <recommendedName>
        <fullName evidence="10">Branched-chain-amino-acid aminotransferase</fullName>
        <ecNumber evidence="10">2.6.1.42</ecNumber>
    </recommendedName>
</protein>
<dbReference type="Gene3D" id="3.20.10.10">
    <property type="entry name" value="D-amino Acid Aminotransferase, subunit A, domain 2"/>
    <property type="match status" value="1"/>
</dbReference>
<proteinExistence type="inferred from homology"/>
<evidence type="ECO:0000256" key="7">
    <source>
        <dbReference type="ARBA" id="ARBA00023304"/>
    </source>
</evidence>
<dbReference type="InterPro" id="IPR043132">
    <property type="entry name" value="BCAT-like_C"/>
</dbReference>
<dbReference type="NCBIfam" id="TIGR01123">
    <property type="entry name" value="ilvE_II"/>
    <property type="match status" value="1"/>
</dbReference>
<dbReference type="Proteomes" id="UP001363151">
    <property type="component" value="Unassembled WGS sequence"/>
</dbReference>
<evidence type="ECO:0000256" key="6">
    <source>
        <dbReference type="ARBA" id="ARBA00022898"/>
    </source>
</evidence>
<dbReference type="Gene3D" id="3.30.470.10">
    <property type="match status" value="1"/>
</dbReference>
<comment type="catalytic activity">
    <reaction evidence="10">
        <text>L-leucine + 2-oxoglutarate = 4-methyl-2-oxopentanoate + L-glutamate</text>
        <dbReference type="Rhea" id="RHEA:18321"/>
        <dbReference type="ChEBI" id="CHEBI:16810"/>
        <dbReference type="ChEBI" id="CHEBI:17865"/>
        <dbReference type="ChEBI" id="CHEBI:29985"/>
        <dbReference type="ChEBI" id="CHEBI:57427"/>
        <dbReference type="EC" id="2.6.1.42"/>
    </reaction>
</comment>
<comment type="similarity">
    <text evidence="2 8">Belongs to the class-IV pyridoxal-phosphate-dependent aminotransferase family.</text>
</comment>
<dbReference type="NCBIfam" id="NF009897">
    <property type="entry name" value="PRK13357.1"/>
    <property type="match status" value="1"/>
</dbReference>
<evidence type="ECO:0000256" key="5">
    <source>
        <dbReference type="ARBA" id="ARBA00022679"/>
    </source>
</evidence>
<keyword evidence="5 10" id="KW-0808">Transferase</keyword>
<dbReference type="InterPro" id="IPR005786">
    <property type="entry name" value="B_amino_transII"/>
</dbReference>
<dbReference type="PIRSF" id="PIRSF006468">
    <property type="entry name" value="BCAT1"/>
    <property type="match status" value="1"/>
</dbReference>
<evidence type="ECO:0000256" key="8">
    <source>
        <dbReference type="RuleBase" id="RU004106"/>
    </source>
</evidence>
<keyword evidence="3 10" id="KW-0032">Aminotransferase</keyword>
<evidence type="ECO:0000313" key="11">
    <source>
        <dbReference type="EMBL" id="KAK7235197.1"/>
    </source>
</evidence>
<comment type="catalytic activity">
    <reaction evidence="10">
        <text>L-valine + 2-oxoglutarate = 3-methyl-2-oxobutanoate + L-glutamate</text>
        <dbReference type="Rhea" id="RHEA:24813"/>
        <dbReference type="ChEBI" id="CHEBI:11851"/>
        <dbReference type="ChEBI" id="CHEBI:16810"/>
        <dbReference type="ChEBI" id="CHEBI:29985"/>
        <dbReference type="ChEBI" id="CHEBI:57762"/>
        <dbReference type="EC" id="2.6.1.42"/>
    </reaction>
</comment>
<dbReference type="PROSITE" id="PS00770">
    <property type="entry name" value="AA_TRANSFER_CLASS_4"/>
    <property type="match status" value="1"/>
</dbReference>
<evidence type="ECO:0000256" key="3">
    <source>
        <dbReference type="ARBA" id="ARBA00022576"/>
    </source>
</evidence>
<evidence type="ECO:0000256" key="1">
    <source>
        <dbReference type="ARBA" id="ARBA00001933"/>
    </source>
</evidence>
<keyword evidence="7 10" id="KW-0100">Branched-chain amino acid biosynthesis</keyword>
<dbReference type="EMBL" id="JBBJCI010000295">
    <property type="protein sequence ID" value="KAK7235197.1"/>
    <property type="molecule type" value="Genomic_DNA"/>
</dbReference>
<keyword evidence="6 9" id="KW-0663">Pyridoxal phosphate</keyword>
<accession>A0ABR1FPL1</accession>
<gene>
    <name evidence="11" type="primary">BCAT1</name>
    <name evidence="11" type="ORF">SO694_00145011</name>
</gene>
<reference evidence="11 12" key="1">
    <citation type="submission" date="2024-03" db="EMBL/GenBank/DDBJ databases">
        <title>Aureococcus anophagefferens CCMP1851 and Kratosvirus quantuckense: Draft genome of a second virus-susceptible host strain in the model system.</title>
        <authorList>
            <person name="Chase E."/>
            <person name="Truchon A.R."/>
            <person name="Schepens W."/>
            <person name="Wilhelm S.W."/>
        </authorList>
    </citation>
    <scope>NUCLEOTIDE SEQUENCE [LARGE SCALE GENOMIC DNA]</scope>
    <source>
        <strain evidence="11 12">CCMP1851</strain>
    </source>
</reference>
<dbReference type="InterPro" id="IPR033939">
    <property type="entry name" value="BCAT_family"/>
</dbReference>
<dbReference type="InterPro" id="IPR043131">
    <property type="entry name" value="BCAT-like_N"/>
</dbReference>
<evidence type="ECO:0000256" key="9">
    <source>
        <dbReference type="RuleBase" id="RU004516"/>
    </source>
</evidence>
<name>A0ABR1FPL1_AURAN</name>
<dbReference type="PANTHER" id="PTHR11825:SF44">
    <property type="entry name" value="BRANCHED-CHAIN-AMINO-ACID AMINOTRANSFERASE"/>
    <property type="match status" value="1"/>
</dbReference>
<dbReference type="CDD" id="cd01557">
    <property type="entry name" value="BCAT_beta_family"/>
    <property type="match status" value="1"/>
</dbReference>
<dbReference type="SUPFAM" id="SSF56752">
    <property type="entry name" value="D-aminoacid aminotransferase-like PLP-dependent enzymes"/>
    <property type="match status" value="1"/>
</dbReference>
<comment type="caution">
    <text evidence="11">The sequence shown here is derived from an EMBL/GenBank/DDBJ whole genome shotgun (WGS) entry which is preliminary data.</text>
</comment>
<comment type="cofactor">
    <cofactor evidence="1 9">
        <name>pyridoxal 5'-phosphate</name>
        <dbReference type="ChEBI" id="CHEBI:597326"/>
    </cofactor>
</comment>
<dbReference type="InterPro" id="IPR036038">
    <property type="entry name" value="Aminotransferase-like"/>
</dbReference>
<evidence type="ECO:0000313" key="12">
    <source>
        <dbReference type="Proteomes" id="UP001363151"/>
    </source>
</evidence>
<comment type="catalytic activity">
    <reaction evidence="10">
        <text>L-isoleucine + 2-oxoglutarate = (S)-3-methyl-2-oxopentanoate + L-glutamate</text>
        <dbReference type="Rhea" id="RHEA:24801"/>
        <dbReference type="ChEBI" id="CHEBI:16810"/>
        <dbReference type="ChEBI" id="CHEBI:29985"/>
        <dbReference type="ChEBI" id="CHEBI:35146"/>
        <dbReference type="ChEBI" id="CHEBI:58045"/>
        <dbReference type="EC" id="2.6.1.42"/>
    </reaction>
</comment>